<name>A0A1L9T6K6_9EURO</name>
<sequence length="134" mass="15286">METSSKGDPSSPMDCAWALCLQDAEAHVICWLYPRNARHPGPKNLYQSLLRNYHWTNMRDDCRHFRDFRQLPLPSQLASTSIFSAAVSSVSAIALLWFWPLHPPQGNQGHFRCNCERGFPSQHSQSGYQPNQVS</sequence>
<evidence type="ECO:0000313" key="1">
    <source>
        <dbReference type="EMBL" id="OJJ55001.1"/>
    </source>
</evidence>
<dbReference type="Proteomes" id="UP000184356">
    <property type="component" value="Unassembled WGS sequence"/>
</dbReference>
<dbReference type="VEuPathDB" id="FungiDB:ASPSYDRAFT_438134"/>
<dbReference type="EMBL" id="KV878593">
    <property type="protein sequence ID" value="OJJ55001.1"/>
    <property type="molecule type" value="Genomic_DNA"/>
</dbReference>
<accession>A0A1L9T6K6</accession>
<proteinExistence type="predicted"/>
<organism evidence="1 2">
    <name type="scientific">Aspergillus sydowii CBS 593.65</name>
    <dbReference type="NCBI Taxonomy" id="1036612"/>
    <lineage>
        <taxon>Eukaryota</taxon>
        <taxon>Fungi</taxon>
        <taxon>Dikarya</taxon>
        <taxon>Ascomycota</taxon>
        <taxon>Pezizomycotina</taxon>
        <taxon>Eurotiomycetes</taxon>
        <taxon>Eurotiomycetidae</taxon>
        <taxon>Eurotiales</taxon>
        <taxon>Aspergillaceae</taxon>
        <taxon>Aspergillus</taxon>
        <taxon>Aspergillus subgen. Nidulantes</taxon>
    </lineage>
</organism>
<keyword evidence="2" id="KW-1185">Reference proteome</keyword>
<protein>
    <submittedName>
        <fullName evidence="1">Uncharacterized protein</fullName>
    </submittedName>
</protein>
<reference evidence="2" key="1">
    <citation type="journal article" date="2017" name="Genome Biol.">
        <title>Comparative genomics reveals high biological diversity and specific adaptations in the industrially and medically important fungal genus Aspergillus.</title>
        <authorList>
            <person name="de Vries R.P."/>
            <person name="Riley R."/>
            <person name="Wiebenga A."/>
            <person name="Aguilar-Osorio G."/>
            <person name="Amillis S."/>
            <person name="Uchima C.A."/>
            <person name="Anderluh G."/>
            <person name="Asadollahi M."/>
            <person name="Askin M."/>
            <person name="Barry K."/>
            <person name="Battaglia E."/>
            <person name="Bayram O."/>
            <person name="Benocci T."/>
            <person name="Braus-Stromeyer S.A."/>
            <person name="Caldana C."/>
            <person name="Canovas D."/>
            <person name="Cerqueira G.C."/>
            <person name="Chen F."/>
            <person name="Chen W."/>
            <person name="Choi C."/>
            <person name="Clum A."/>
            <person name="Dos Santos R.A."/>
            <person name="Damasio A.R."/>
            <person name="Diallinas G."/>
            <person name="Emri T."/>
            <person name="Fekete E."/>
            <person name="Flipphi M."/>
            <person name="Freyberg S."/>
            <person name="Gallo A."/>
            <person name="Gournas C."/>
            <person name="Habgood R."/>
            <person name="Hainaut M."/>
            <person name="Harispe M.L."/>
            <person name="Henrissat B."/>
            <person name="Hilden K.S."/>
            <person name="Hope R."/>
            <person name="Hossain A."/>
            <person name="Karabika E."/>
            <person name="Karaffa L."/>
            <person name="Karanyi Z."/>
            <person name="Krasevec N."/>
            <person name="Kuo A."/>
            <person name="Kusch H."/>
            <person name="LaButti K."/>
            <person name="Lagendijk E.L."/>
            <person name="Lapidus A."/>
            <person name="Levasseur A."/>
            <person name="Lindquist E."/>
            <person name="Lipzen A."/>
            <person name="Logrieco A.F."/>
            <person name="MacCabe A."/>
            <person name="Maekelae M.R."/>
            <person name="Malavazi I."/>
            <person name="Melin P."/>
            <person name="Meyer V."/>
            <person name="Mielnichuk N."/>
            <person name="Miskei M."/>
            <person name="Molnar A.P."/>
            <person name="Mule G."/>
            <person name="Ngan C.Y."/>
            <person name="Orejas M."/>
            <person name="Orosz E."/>
            <person name="Ouedraogo J.P."/>
            <person name="Overkamp K.M."/>
            <person name="Park H.-S."/>
            <person name="Perrone G."/>
            <person name="Piumi F."/>
            <person name="Punt P.J."/>
            <person name="Ram A.F."/>
            <person name="Ramon A."/>
            <person name="Rauscher S."/>
            <person name="Record E."/>
            <person name="Riano-Pachon D.M."/>
            <person name="Robert V."/>
            <person name="Roehrig J."/>
            <person name="Ruller R."/>
            <person name="Salamov A."/>
            <person name="Salih N.S."/>
            <person name="Samson R.A."/>
            <person name="Sandor E."/>
            <person name="Sanguinetti M."/>
            <person name="Schuetze T."/>
            <person name="Sepcic K."/>
            <person name="Shelest E."/>
            <person name="Sherlock G."/>
            <person name="Sophianopoulou V."/>
            <person name="Squina F.M."/>
            <person name="Sun H."/>
            <person name="Susca A."/>
            <person name="Todd R.B."/>
            <person name="Tsang A."/>
            <person name="Unkles S.E."/>
            <person name="van de Wiele N."/>
            <person name="van Rossen-Uffink D."/>
            <person name="Oliveira J.V."/>
            <person name="Vesth T.C."/>
            <person name="Visser J."/>
            <person name="Yu J.-H."/>
            <person name="Zhou M."/>
            <person name="Andersen M.R."/>
            <person name="Archer D.B."/>
            <person name="Baker S.E."/>
            <person name="Benoit I."/>
            <person name="Brakhage A.A."/>
            <person name="Braus G.H."/>
            <person name="Fischer R."/>
            <person name="Frisvad J.C."/>
            <person name="Goldman G.H."/>
            <person name="Houbraken J."/>
            <person name="Oakley B."/>
            <person name="Pocsi I."/>
            <person name="Scazzocchio C."/>
            <person name="Seiboth B."/>
            <person name="vanKuyk P.A."/>
            <person name="Wortman J."/>
            <person name="Dyer P.S."/>
            <person name="Grigoriev I.V."/>
        </authorList>
    </citation>
    <scope>NUCLEOTIDE SEQUENCE [LARGE SCALE GENOMIC DNA]</scope>
    <source>
        <strain evidence="2">CBS 593.65</strain>
    </source>
</reference>
<dbReference type="AlphaFoldDB" id="A0A1L9T6K6"/>
<gene>
    <name evidence="1" type="ORF">ASPSYDRAFT_438134</name>
</gene>
<evidence type="ECO:0000313" key="2">
    <source>
        <dbReference type="Proteomes" id="UP000184356"/>
    </source>
</evidence>
<dbReference type="RefSeq" id="XP_040698807.1">
    <property type="nucleotide sequence ID" value="XM_040846733.1"/>
</dbReference>
<dbReference type="GeneID" id="63762806"/>